<organism evidence="2 3">
    <name type="scientific">Actinomadura parmotrematis</name>
    <dbReference type="NCBI Taxonomy" id="2864039"/>
    <lineage>
        <taxon>Bacteria</taxon>
        <taxon>Bacillati</taxon>
        <taxon>Actinomycetota</taxon>
        <taxon>Actinomycetes</taxon>
        <taxon>Streptosporangiales</taxon>
        <taxon>Thermomonosporaceae</taxon>
        <taxon>Actinomadura</taxon>
    </lineage>
</organism>
<keyword evidence="3" id="KW-1185">Reference proteome</keyword>
<dbReference type="EMBL" id="JAIBOA010000017">
    <property type="protein sequence ID" value="MBW8485674.1"/>
    <property type="molecule type" value="Genomic_DNA"/>
</dbReference>
<accession>A0ABS7FZ00</accession>
<gene>
    <name evidence="2" type="ORF">K1Y72_25055</name>
</gene>
<dbReference type="InterPro" id="IPR025406">
    <property type="entry name" value="DUF4132"/>
</dbReference>
<reference evidence="2 3" key="1">
    <citation type="submission" date="2021-07" db="EMBL/GenBank/DDBJ databases">
        <title>Actinomadura sp. PM05-2 isolated from lichen.</title>
        <authorList>
            <person name="Somphong A."/>
            <person name="Phongsopitanun W."/>
            <person name="Tanasupawat S."/>
            <person name="Peongsungnone V."/>
        </authorList>
    </citation>
    <scope>NUCLEOTIDE SEQUENCE [LARGE SCALE GENOMIC DNA]</scope>
    <source>
        <strain evidence="2 3">PM05-2</strain>
    </source>
</reference>
<dbReference type="Pfam" id="PF13569">
    <property type="entry name" value="DUF4132"/>
    <property type="match status" value="1"/>
</dbReference>
<comment type="caution">
    <text evidence="2">The sequence shown here is derived from an EMBL/GenBank/DDBJ whole genome shotgun (WGS) entry which is preliminary data.</text>
</comment>
<evidence type="ECO:0000313" key="2">
    <source>
        <dbReference type="EMBL" id="MBW8485674.1"/>
    </source>
</evidence>
<feature type="domain" description="DUF4132" evidence="1">
    <location>
        <begin position="806"/>
        <end position="982"/>
    </location>
</feature>
<name>A0ABS7FZ00_9ACTN</name>
<dbReference type="Proteomes" id="UP000774570">
    <property type="component" value="Unassembled WGS sequence"/>
</dbReference>
<proteinExistence type="predicted"/>
<protein>
    <submittedName>
        <fullName evidence="2">DUF4132 domain-containing protein</fullName>
    </submittedName>
</protein>
<sequence>MDDPSPVLPAAWRARLHPRRGGTPVPPPAADAARAAEARALLDAYAPLHDRIVIAGEGEAELERAAAAHLAGAASPLGAAAVAALIDAGESGFHNDLRTPFAHAWLADHGPAFAAAALVAASDMEARPEKWHSDEQEQRRSLHYRKPDRITYFHMENLLPVRAALAAAGDEEYRRAVALLDPMRTSTARRIVAAYLLPTETAWVDEALQREPVDDNGRPAHASWMMMAAAGTAAQVKALCAWQCRYHYVFDVGPIASLVDGARADALPFLEELLDGPYLRAGERKRLFKALSVIPADGAFGALLRRIAQPGATVALTAMAKSFPDRAARLLPASSDPRAAALLAEITGTDAPADDGDTEGLPALLVSPPWTRARKAKPAVVTGLTAPTGRRTAWRDGEREEWRATDYYQWSWRSEVADWDAVLAQHRKDTYRYGGEDALLLGRGPEELIRPLLADWRPRPSWNVDTWMRVAVARFELDALPVVLHYAAAQPAVCGGLLLPYLTPETAGLAADWLARLKKARTPAAAWFDRHRLAAVPYLVPAAVGKAGAARRAAENALRHVASLTSAGEVTGAAREAHGDAAAGAVAALLATDPLDVVPARIPRPGEWADAAQLPRPVLRDGRRELPPAATAHLITMLAMGDDYAGAAAVRDLFTPASLAEFGWALFERWRMYGMPSKDGWALTQLAVTGDDGTVRRLTPVIRAWPGEGGHTRAVTGLDVLAAIGTDVALMHLHGIAQKVKFRALKTRAQERIAEVADGLGLTPDQLADRLVPDFGLDGLVLDYGPRSFTVGFDEQLKPYVLAQDGKRLKALPKPGAKDDPDKAPAAHARFAGLKKDVRTVAADQVRRMEAAMVAQRRWTAAEFTALFAGHPLMRYPTSRLVWITGGGTAFRVAEDGTLADVRDDAWELPADAEVRIAHPLDLDVPAWSEVFADYEILQPFAQLARPVHALTGEERAGARLARFEHRTVPALRLLGLERRGWSRAAPMDAGVQSSISRPVPGGRHLVIALDPGIVVGLVEEFEEQSLEAVYLATTPDDWGPREGRTVPLAELDAITASEIIEDLTGVTA</sequence>
<evidence type="ECO:0000313" key="3">
    <source>
        <dbReference type="Proteomes" id="UP000774570"/>
    </source>
</evidence>
<dbReference type="RefSeq" id="WP_220168904.1">
    <property type="nucleotide sequence ID" value="NZ_JAIBOA010000017.1"/>
</dbReference>
<evidence type="ECO:0000259" key="1">
    <source>
        <dbReference type="Pfam" id="PF13569"/>
    </source>
</evidence>